<reference evidence="2" key="2">
    <citation type="submission" date="2020-11" db="EMBL/GenBank/DDBJ databases">
        <authorList>
            <person name="McCartney M.A."/>
            <person name="Auch B."/>
            <person name="Kono T."/>
            <person name="Mallez S."/>
            <person name="Becker A."/>
            <person name="Gohl D.M."/>
            <person name="Silverstein K.A.T."/>
            <person name="Koren S."/>
            <person name="Bechman K.B."/>
            <person name="Herman A."/>
            <person name="Abrahante J.E."/>
            <person name="Garbe J."/>
        </authorList>
    </citation>
    <scope>NUCLEOTIDE SEQUENCE</scope>
    <source>
        <strain evidence="2">Duluth1</strain>
        <tissue evidence="2">Whole animal</tissue>
    </source>
</reference>
<feature type="compositionally biased region" description="Polar residues" evidence="1">
    <location>
        <begin position="230"/>
        <end position="240"/>
    </location>
</feature>
<evidence type="ECO:0000256" key="1">
    <source>
        <dbReference type="SAM" id="MobiDB-lite"/>
    </source>
</evidence>
<accession>A0A9D4RV13</accession>
<sequence length="240" mass="28334">MINVPMTGCHVFSLIWTIFKLVRDINKTNVLTIFHDDWANIVTSRVLTRKTTPPTGGHSVHIFSIYTYREKCPPTGGHVFDRSGPFKFVRDINKTNALTNFHDDLAKIVTSRVLTRKTARPLAVFDMNVTSTVFTRFFFFLPNIIGTNLLTKFHEDRTINVASRTDDGRTTDKDPGEREIEREKRKRDRKREREKEIERERERKRERKRRGERERETERGNFFISEARSEQTFQRTIIPC</sequence>
<name>A0A9D4RV13_DREPO</name>
<comment type="caution">
    <text evidence="2">The sequence shown here is derived from an EMBL/GenBank/DDBJ whole genome shotgun (WGS) entry which is preliminary data.</text>
</comment>
<keyword evidence="3" id="KW-1185">Reference proteome</keyword>
<dbReference type="AlphaFoldDB" id="A0A9D4RV13"/>
<dbReference type="Proteomes" id="UP000828390">
    <property type="component" value="Unassembled WGS sequence"/>
</dbReference>
<evidence type="ECO:0000313" key="3">
    <source>
        <dbReference type="Proteomes" id="UP000828390"/>
    </source>
</evidence>
<feature type="region of interest" description="Disordered" evidence="1">
    <location>
        <begin position="164"/>
        <end position="240"/>
    </location>
</feature>
<feature type="compositionally biased region" description="Basic and acidic residues" evidence="1">
    <location>
        <begin position="191"/>
        <end position="219"/>
    </location>
</feature>
<gene>
    <name evidence="2" type="ORF">DPMN_006005</name>
</gene>
<proteinExistence type="predicted"/>
<feature type="compositionally biased region" description="Basic and acidic residues" evidence="1">
    <location>
        <begin position="164"/>
        <end position="183"/>
    </location>
</feature>
<reference evidence="2" key="1">
    <citation type="journal article" date="2019" name="bioRxiv">
        <title>The Genome of the Zebra Mussel, Dreissena polymorpha: A Resource for Invasive Species Research.</title>
        <authorList>
            <person name="McCartney M.A."/>
            <person name="Auch B."/>
            <person name="Kono T."/>
            <person name="Mallez S."/>
            <person name="Zhang Y."/>
            <person name="Obille A."/>
            <person name="Becker A."/>
            <person name="Abrahante J.E."/>
            <person name="Garbe J."/>
            <person name="Badalamenti J.P."/>
            <person name="Herman A."/>
            <person name="Mangelson H."/>
            <person name="Liachko I."/>
            <person name="Sullivan S."/>
            <person name="Sone E.D."/>
            <person name="Koren S."/>
            <person name="Silverstein K.A.T."/>
            <person name="Beckman K.B."/>
            <person name="Gohl D.M."/>
        </authorList>
    </citation>
    <scope>NUCLEOTIDE SEQUENCE</scope>
    <source>
        <strain evidence="2">Duluth1</strain>
        <tissue evidence="2">Whole animal</tissue>
    </source>
</reference>
<organism evidence="2 3">
    <name type="scientific">Dreissena polymorpha</name>
    <name type="common">Zebra mussel</name>
    <name type="synonym">Mytilus polymorpha</name>
    <dbReference type="NCBI Taxonomy" id="45954"/>
    <lineage>
        <taxon>Eukaryota</taxon>
        <taxon>Metazoa</taxon>
        <taxon>Spiralia</taxon>
        <taxon>Lophotrochozoa</taxon>
        <taxon>Mollusca</taxon>
        <taxon>Bivalvia</taxon>
        <taxon>Autobranchia</taxon>
        <taxon>Heteroconchia</taxon>
        <taxon>Euheterodonta</taxon>
        <taxon>Imparidentia</taxon>
        <taxon>Neoheterodontei</taxon>
        <taxon>Myida</taxon>
        <taxon>Dreissenoidea</taxon>
        <taxon>Dreissenidae</taxon>
        <taxon>Dreissena</taxon>
    </lineage>
</organism>
<evidence type="ECO:0000313" key="2">
    <source>
        <dbReference type="EMBL" id="KAH3882074.1"/>
    </source>
</evidence>
<dbReference type="EMBL" id="JAIWYP010000001">
    <property type="protein sequence ID" value="KAH3882074.1"/>
    <property type="molecule type" value="Genomic_DNA"/>
</dbReference>
<protein>
    <submittedName>
        <fullName evidence="2">Uncharacterized protein</fullName>
    </submittedName>
</protein>